<dbReference type="EMBL" id="CP006933">
    <property type="protein sequence ID" value="AIS31613.1"/>
    <property type="molecule type" value="Genomic_DNA"/>
</dbReference>
<dbReference type="PATRIC" id="fig|2162.10.peg.1920"/>
<evidence type="ECO:0000313" key="8">
    <source>
        <dbReference type="EMBL" id="CEL25476.1"/>
    </source>
</evidence>
<evidence type="ECO:0000313" key="10">
    <source>
        <dbReference type="Proteomes" id="UP000029661"/>
    </source>
</evidence>
<keyword evidence="2" id="KW-0479">Metal-binding</keyword>
<dbReference type="EMBL" id="JADIIL010000037">
    <property type="protein sequence ID" value="MBF4475832.1"/>
    <property type="molecule type" value="Genomic_DNA"/>
</dbReference>
<dbReference type="InterPro" id="IPR017896">
    <property type="entry name" value="4Fe4S_Fe-S-bd"/>
</dbReference>
<feature type="domain" description="4Fe-4S ferredoxin-type" evidence="5">
    <location>
        <begin position="65"/>
        <end position="94"/>
    </location>
</feature>
<evidence type="ECO:0000256" key="4">
    <source>
        <dbReference type="ARBA" id="ARBA00023014"/>
    </source>
</evidence>
<keyword evidence="4" id="KW-0411">Iron-sulfur</keyword>
<dbReference type="PANTHER" id="PTHR43177:SF3">
    <property type="entry name" value="PROTEIN NRFC HOMOLOG"/>
    <property type="match status" value="1"/>
</dbReference>
<feature type="domain" description="4Fe-4S ferredoxin-type" evidence="5">
    <location>
        <begin position="3"/>
        <end position="33"/>
    </location>
</feature>
<dbReference type="GO" id="GO:0016491">
    <property type="term" value="F:oxidoreductase activity"/>
    <property type="evidence" value="ECO:0007669"/>
    <property type="project" value="UniProtKB-ARBA"/>
</dbReference>
<dbReference type="SUPFAM" id="SSF54862">
    <property type="entry name" value="4Fe-4S ferredoxins"/>
    <property type="match status" value="1"/>
</dbReference>
<dbReference type="RefSeq" id="WP_048072364.1">
    <property type="nucleotide sequence ID" value="NZ_CALCVY010000279.1"/>
</dbReference>
<dbReference type="Gene3D" id="3.30.70.20">
    <property type="match status" value="2"/>
</dbReference>
<dbReference type="GO" id="GO:0046872">
    <property type="term" value="F:metal ion binding"/>
    <property type="evidence" value="ECO:0007669"/>
    <property type="project" value="UniProtKB-KW"/>
</dbReference>
<dbReference type="STRING" id="2162.BRM9_0795"/>
<dbReference type="GeneID" id="26740083"/>
<dbReference type="Proteomes" id="UP000029661">
    <property type="component" value="Chromosome"/>
</dbReference>
<protein>
    <submittedName>
        <fullName evidence="9">4Fe-4S dicluster domain-containing protein</fullName>
    </submittedName>
    <submittedName>
        <fullName evidence="6 7">4Fe-4S ferredoxin</fullName>
    </submittedName>
</protein>
<evidence type="ECO:0000259" key="5">
    <source>
        <dbReference type="PROSITE" id="PS51379"/>
    </source>
</evidence>
<dbReference type="EMBL" id="LN734822">
    <property type="protein sequence ID" value="CEL25476.1"/>
    <property type="molecule type" value="Genomic_DNA"/>
</dbReference>
<keyword evidence="1" id="KW-0004">4Fe-4S</keyword>
<dbReference type="KEGG" id="mfc:BRM9_0795"/>
<proteinExistence type="predicted"/>
<evidence type="ECO:0000313" key="6">
    <source>
        <dbReference type="EMBL" id="AIS31613.1"/>
    </source>
</evidence>
<dbReference type="EMBL" id="LN515531">
    <property type="protein sequence ID" value="CEA13111.1"/>
    <property type="molecule type" value="Genomic_DNA"/>
</dbReference>
<keyword evidence="11" id="KW-1185">Reference proteome</keyword>
<organism evidence="6 10">
    <name type="scientific">Methanobacterium formicicum</name>
    <dbReference type="NCBI Taxonomy" id="2162"/>
    <lineage>
        <taxon>Archaea</taxon>
        <taxon>Methanobacteriati</taxon>
        <taxon>Methanobacteriota</taxon>
        <taxon>Methanomada group</taxon>
        <taxon>Methanobacteria</taxon>
        <taxon>Methanobacteriales</taxon>
        <taxon>Methanobacteriaceae</taxon>
        <taxon>Methanobacterium</taxon>
    </lineage>
</organism>
<dbReference type="InterPro" id="IPR050954">
    <property type="entry name" value="ET_IronSulfur_Cluster-Binding"/>
</dbReference>
<dbReference type="PROSITE" id="PS51379">
    <property type="entry name" value="4FE4S_FER_2"/>
    <property type="match status" value="2"/>
</dbReference>
<gene>
    <name evidence="6" type="ORF">BRM9_0795</name>
    <name evidence="7" type="ORF">DSM1535_0757</name>
    <name evidence="9" type="ORF">ISP06_10260</name>
    <name evidence="8" type="ORF">MB9_1848</name>
</gene>
<name>A0A089ZH55_METFO</name>
<dbReference type="InterPro" id="IPR017900">
    <property type="entry name" value="4Fe4S_Fe_S_CS"/>
</dbReference>
<keyword evidence="3" id="KW-0408">Iron</keyword>
<evidence type="ECO:0000313" key="7">
    <source>
        <dbReference type="EMBL" id="CEA13111.1"/>
    </source>
</evidence>
<evidence type="ECO:0000313" key="9">
    <source>
        <dbReference type="EMBL" id="MBF4475832.1"/>
    </source>
</evidence>
<dbReference type="OrthoDB" id="2837at2157"/>
<reference evidence="6" key="1">
    <citation type="submission" date="2013-12" db="EMBL/GenBank/DDBJ databases">
        <title>The complete genome sequence of Methanobacterium sp. BRM9.</title>
        <authorList>
            <consortium name="Pastoral Greenhouse Gas Research Consortium"/>
            <person name="Kelly W.J."/>
            <person name="Leahy S.C."/>
            <person name="Perry R."/>
            <person name="Li D."/>
            <person name="Altermann E."/>
            <person name="Lambie S.C."/>
            <person name="Attwood G.T."/>
        </authorList>
    </citation>
    <scope>NUCLEOTIDE SEQUENCE [LARGE SCALE GENOMIC DNA]</scope>
    <source>
        <strain evidence="6">BRM9</strain>
    </source>
</reference>
<dbReference type="GO" id="GO:0051539">
    <property type="term" value="F:4 iron, 4 sulfur cluster binding"/>
    <property type="evidence" value="ECO:0007669"/>
    <property type="project" value="UniProtKB-KW"/>
</dbReference>
<evidence type="ECO:0000256" key="3">
    <source>
        <dbReference type="ARBA" id="ARBA00023004"/>
    </source>
</evidence>
<evidence type="ECO:0000313" key="11">
    <source>
        <dbReference type="Proteomes" id="UP000062768"/>
    </source>
</evidence>
<dbReference type="Proteomes" id="UP000606900">
    <property type="component" value="Unassembled WGS sequence"/>
</dbReference>
<evidence type="ECO:0000256" key="1">
    <source>
        <dbReference type="ARBA" id="ARBA00022485"/>
    </source>
</evidence>
<reference evidence="7" key="2">
    <citation type="submission" date="2014-08" db="EMBL/GenBank/DDBJ databases">
        <authorList>
            <person name="Wibberg D."/>
        </authorList>
    </citation>
    <scope>NUCLEOTIDE SEQUENCE</scope>
</reference>
<dbReference type="Proteomes" id="UP000062768">
    <property type="component" value="Chromosome I"/>
</dbReference>
<dbReference type="Pfam" id="PF13247">
    <property type="entry name" value="Fer4_11"/>
    <property type="match status" value="1"/>
</dbReference>
<dbReference type="AlphaFoldDB" id="A0A089ZH55"/>
<evidence type="ECO:0000256" key="2">
    <source>
        <dbReference type="ARBA" id="ARBA00022723"/>
    </source>
</evidence>
<dbReference type="KEGG" id="mfi:DSM1535_0757"/>
<dbReference type="PANTHER" id="PTHR43177">
    <property type="entry name" value="PROTEIN NRFC"/>
    <property type="match status" value="1"/>
</dbReference>
<dbReference type="PROSITE" id="PS00198">
    <property type="entry name" value="4FE4S_FER_1"/>
    <property type="match status" value="1"/>
</dbReference>
<accession>A0A089ZH55</accession>
<reference evidence="9" key="4">
    <citation type="submission" date="2020-10" db="EMBL/GenBank/DDBJ databases">
        <title>Dehalococcoides mccartyi of a TCE/Cr reducing biochatode.</title>
        <authorList>
            <person name="Matturro B."/>
        </authorList>
    </citation>
    <scope>NUCLEOTIDE SEQUENCE</scope>
    <source>
        <strain evidence="9">Bin2</strain>
    </source>
</reference>
<reference evidence="8" key="3">
    <citation type="submission" date="2014-09" db="EMBL/GenBank/DDBJ databases">
        <authorList>
            <person name="Bishop-Lilly K.A."/>
            <person name="Broomall S.M."/>
            <person name="Chain P.S."/>
            <person name="Chertkov O."/>
            <person name="Coyne S.R."/>
            <person name="Daligault H.E."/>
            <person name="Davenport K.W."/>
            <person name="Erkkila T."/>
            <person name="Frey K.G."/>
            <person name="Gibbons H.S."/>
            <person name="Gu W."/>
            <person name="Jaissle J."/>
            <person name="Johnson S.L."/>
            <person name="Koroleva G.I."/>
            <person name="Ladner J.T."/>
            <person name="Lo C.-C."/>
            <person name="Minogue T.D."/>
            <person name="Munk C."/>
            <person name="Palacios G.F."/>
            <person name="Redden C.L."/>
            <person name="Rosenzweig C.N."/>
            <person name="Scholz M.B."/>
            <person name="Teshima H."/>
            <person name="Xu Y."/>
        </authorList>
    </citation>
    <scope>NUCLEOTIDE SEQUENCE</scope>
    <source>
        <strain evidence="8">Mb9</strain>
    </source>
</reference>
<sequence>MKTLMVIDPRRCSECQDCINACQNTHGVARAKKSSTVPVFCLQCHPDKAPCARICPTGAIYEEDGTLIVDEDSCIMCRLCMIACPVGMLVIDGEKKAVQKCTLCLDAEDQILPACVEACKDNVLKIFSVEDLDELKKDLSYTEVLNEAMKAYQNKL</sequence>